<protein>
    <submittedName>
        <fullName evidence="3">Kelch repeat protein</fullName>
    </submittedName>
</protein>
<organism evidence="3 4">
    <name type="scientific">Lentinula raphanica</name>
    <dbReference type="NCBI Taxonomy" id="153919"/>
    <lineage>
        <taxon>Eukaryota</taxon>
        <taxon>Fungi</taxon>
        <taxon>Dikarya</taxon>
        <taxon>Basidiomycota</taxon>
        <taxon>Agaricomycotina</taxon>
        <taxon>Agaricomycetes</taxon>
        <taxon>Agaricomycetidae</taxon>
        <taxon>Agaricales</taxon>
        <taxon>Marasmiineae</taxon>
        <taxon>Omphalotaceae</taxon>
        <taxon>Lentinula</taxon>
    </lineage>
</organism>
<dbReference type="Gene3D" id="2.120.10.80">
    <property type="entry name" value="Kelch-type beta propeller"/>
    <property type="match status" value="2"/>
</dbReference>
<proteinExistence type="predicted"/>
<keyword evidence="4" id="KW-1185">Reference proteome</keyword>
<dbReference type="Pfam" id="PF24681">
    <property type="entry name" value="Kelch_KLHDC2_KLHL20_DRC7"/>
    <property type="match status" value="1"/>
</dbReference>
<comment type="caution">
    <text evidence="3">The sequence shown here is derived from an EMBL/GenBank/DDBJ whole genome shotgun (WGS) entry which is preliminary data.</text>
</comment>
<dbReference type="SUPFAM" id="SSF117281">
    <property type="entry name" value="Kelch motif"/>
    <property type="match status" value="2"/>
</dbReference>
<gene>
    <name evidence="3" type="ORF">F5878DRAFT_625904</name>
</gene>
<dbReference type="GO" id="GO:0019760">
    <property type="term" value="P:glucosinolate metabolic process"/>
    <property type="evidence" value="ECO:0007669"/>
    <property type="project" value="UniProtKB-ARBA"/>
</dbReference>
<dbReference type="PANTHER" id="PTHR47435">
    <property type="entry name" value="KELCH REPEAT PROTEIN (AFU_ORTHOLOGUE AFUA_5G12780)"/>
    <property type="match status" value="1"/>
</dbReference>
<evidence type="ECO:0000256" key="2">
    <source>
        <dbReference type="ARBA" id="ARBA00023004"/>
    </source>
</evidence>
<dbReference type="Proteomes" id="UP001163846">
    <property type="component" value="Unassembled WGS sequence"/>
</dbReference>
<name>A0AA38P4J0_9AGAR</name>
<evidence type="ECO:0000313" key="3">
    <source>
        <dbReference type="EMBL" id="KAJ3836164.1"/>
    </source>
</evidence>
<reference evidence="3" key="1">
    <citation type="submission" date="2022-08" db="EMBL/GenBank/DDBJ databases">
        <authorList>
            <consortium name="DOE Joint Genome Institute"/>
            <person name="Min B."/>
            <person name="Riley R."/>
            <person name="Sierra-Patev S."/>
            <person name="Naranjo-Ortiz M."/>
            <person name="Looney B."/>
            <person name="Konkel Z."/>
            <person name="Slot J.C."/>
            <person name="Sakamoto Y."/>
            <person name="Steenwyk J.L."/>
            <person name="Rokas A."/>
            <person name="Carro J."/>
            <person name="Camarero S."/>
            <person name="Ferreira P."/>
            <person name="Molpeceres G."/>
            <person name="Ruiz-Duenas F.J."/>
            <person name="Serrano A."/>
            <person name="Henrissat B."/>
            <person name="Drula E."/>
            <person name="Hughes K.W."/>
            <person name="Mata J.L."/>
            <person name="Ishikawa N.K."/>
            <person name="Vargas-Isla R."/>
            <person name="Ushijima S."/>
            <person name="Smith C.A."/>
            <person name="Ahrendt S."/>
            <person name="Andreopoulos W."/>
            <person name="He G."/>
            <person name="Labutti K."/>
            <person name="Lipzen A."/>
            <person name="Ng V."/>
            <person name="Sandor L."/>
            <person name="Barry K."/>
            <person name="Martinez A.T."/>
            <person name="Xiao Y."/>
            <person name="Gibbons J.G."/>
            <person name="Terashima K."/>
            <person name="Hibbett D.S."/>
            <person name="Grigoriev I.V."/>
        </authorList>
    </citation>
    <scope>NUCLEOTIDE SEQUENCE</scope>
    <source>
        <strain evidence="3">TFB9207</strain>
    </source>
</reference>
<dbReference type="InterPro" id="IPR015915">
    <property type="entry name" value="Kelch-typ_b-propeller"/>
</dbReference>
<dbReference type="AlphaFoldDB" id="A0AA38P4J0"/>
<dbReference type="EMBL" id="MU806344">
    <property type="protein sequence ID" value="KAJ3836164.1"/>
    <property type="molecule type" value="Genomic_DNA"/>
</dbReference>
<dbReference type="PANTHER" id="PTHR47435:SF4">
    <property type="entry name" value="KELCH REPEAT PROTEIN (AFU_ORTHOLOGUE AFUA_5G12780)"/>
    <property type="match status" value="1"/>
</dbReference>
<evidence type="ECO:0000313" key="4">
    <source>
        <dbReference type="Proteomes" id="UP001163846"/>
    </source>
</evidence>
<keyword evidence="2" id="KW-0408">Iron</keyword>
<evidence type="ECO:0000256" key="1">
    <source>
        <dbReference type="ARBA" id="ARBA00022737"/>
    </source>
</evidence>
<keyword evidence="1" id="KW-0677">Repeat</keyword>
<accession>A0AA38P4J0</accession>
<sequence>MAESLTAKWTLLTSSERLNRSSQSLAVVGTQVLIFGGEVVPRQPVDNQLDVIDLSGEVISAVTIPAQDNAKAPTPRVGATTTAINDRLYMFSGRGGLAMEPIEEHGALWSYSTSSSTWELIAPRDPSAPYPEGRSYHCMTSDGQSTLFIHAGCPATGRLSDLWAFNLEQREWTQLPDGLSGARGGASIAYDSGILYRMHGFDGKKELGGAIDAFDIKTDSWTTTAHFTPDGVNAPGARSVAVLCAMDGYLITMFGETDPSTLGHAGAGKMLGDAWAYSIQTKQWFKVEWEGEGPKPRGWFAADVVKLVQVGGKSSIVVHGGLAEDNSRLGDVWRFELV</sequence>